<dbReference type="OrthoDB" id="201153at2759"/>
<dbReference type="GO" id="GO:0016740">
    <property type="term" value="F:transferase activity"/>
    <property type="evidence" value="ECO:0007669"/>
    <property type="project" value="UniProtKB-KW"/>
</dbReference>
<comment type="similarity">
    <text evidence="1">Belongs to the protein kinase superfamily. ADCK protein kinase family.</text>
</comment>
<evidence type="ECO:0000256" key="5">
    <source>
        <dbReference type="SAM" id="MobiDB-lite"/>
    </source>
</evidence>
<gene>
    <name evidence="7" type="ORF">GSI_00266</name>
</gene>
<dbReference type="PANTHER" id="PTHR43851:SF3">
    <property type="entry name" value="COENZYME Q8"/>
    <property type="match status" value="1"/>
</dbReference>
<dbReference type="GO" id="GO:0005524">
    <property type="term" value="F:ATP binding"/>
    <property type="evidence" value="ECO:0007669"/>
    <property type="project" value="UniProtKB-KW"/>
</dbReference>
<evidence type="ECO:0000259" key="6">
    <source>
        <dbReference type="Pfam" id="PF03109"/>
    </source>
</evidence>
<evidence type="ECO:0000313" key="8">
    <source>
        <dbReference type="Proteomes" id="UP000230002"/>
    </source>
</evidence>
<dbReference type="Proteomes" id="UP000230002">
    <property type="component" value="Unassembled WGS sequence"/>
</dbReference>
<dbReference type="STRING" id="1077348.A0A2G8SS33"/>
<keyword evidence="8" id="KW-1185">Reference proteome</keyword>
<dbReference type="InterPro" id="IPR051409">
    <property type="entry name" value="Atypical_kinase_ADCK"/>
</dbReference>
<keyword evidence="3" id="KW-0547">Nucleotide-binding</keyword>
<accession>A0A2G8SS33</accession>
<evidence type="ECO:0000256" key="2">
    <source>
        <dbReference type="ARBA" id="ARBA00022679"/>
    </source>
</evidence>
<dbReference type="GO" id="GO:0006744">
    <property type="term" value="P:ubiquinone biosynthetic process"/>
    <property type="evidence" value="ECO:0007669"/>
    <property type="project" value="TreeGrafter"/>
</dbReference>
<dbReference type="PANTHER" id="PTHR43851">
    <property type="match status" value="1"/>
</dbReference>
<sequence length="464" mass="52432">MCSTLGGGETRNSSGWRPFCQDRRPRNRNRGLAASLGYGMASELVRRSTSSSDENVAPSLMLTEGNVKRLVSKLTQMRGAALKLGQFMSIQDSHVLPPEVEDIFRRVQDSAHYMPDWQMEKVMQDTLGSSWMTNFESFDRLPFAAASIGQVHSAVLAASASPTGRPEPVAVKVQFPNIVNSIDSDIGYVKMLLTAGRLLPPGLFLERTIHVMKEEMAEECDYSREASFLRRFGESLGRDERFKVPWVWDGSTKTVLVMEKVDGVSVGGSNINKLSQRDRDDIAARIVDLCLRELFVLRLMQTDPNWTNFLWNTRTRRVELVDFGATREYSKEFIDNWLRLLSAAVDEDRDACVEWSRKLGYLTGEENEVMVDSHVRSMVLLGTPFRVGTPQPFRFGRGSAWADITAEIRAQIPVMLQHRLTPPPRETYSLNRKLSGAFLLASRLNASVDCRTLWKSVTDGYRFE</sequence>
<keyword evidence="4" id="KW-0067">ATP-binding</keyword>
<dbReference type="InterPro" id="IPR004147">
    <property type="entry name" value="ABC1_dom"/>
</dbReference>
<protein>
    <recommendedName>
        <fullName evidence="6">ABC1 atypical kinase-like domain-containing protein</fullName>
    </recommendedName>
</protein>
<dbReference type="InterPro" id="IPR034646">
    <property type="entry name" value="ADCK3_dom"/>
</dbReference>
<evidence type="ECO:0000256" key="3">
    <source>
        <dbReference type="ARBA" id="ARBA00022741"/>
    </source>
</evidence>
<evidence type="ECO:0000256" key="4">
    <source>
        <dbReference type="ARBA" id="ARBA00022840"/>
    </source>
</evidence>
<evidence type="ECO:0000256" key="1">
    <source>
        <dbReference type="ARBA" id="ARBA00009670"/>
    </source>
</evidence>
<dbReference type="InterPro" id="IPR011009">
    <property type="entry name" value="Kinase-like_dom_sf"/>
</dbReference>
<evidence type="ECO:0000313" key="7">
    <source>
        <dbReference type="EMBL" id="PIL36577.1"/>
    </source>
</evidence>
<organism evidence="7 8">
    <name type="scientific">Ganoderma sinense ZZ0214-1</name>
    <dbReference type="NCBI Taxonomy" id="1077348"/>
    <lineage>
        <taxon>Eukaryota</taxon>
        <taxon>Fungi</taxon>
        <taxon>Dikarya</taxon>
        <taxon>Basidiomycota</taxon>
        <taxon>Agaricomycotina</taxon>
        <taxon>Agaricomycetes</taxon>
        <taxon>Polyporales</taxon>
        <taxon>Polyporaceae</taxon>
        <taxon>Ganoderma</taxon>
    </lineage>
</organism>
<name>A0A2G8SS33_9APHY</name>
<comment type="caution">
    <text evidence="7">The sequence shown here is derived from an EMBL/GenBank/DDBJ whole genome shotgun (WGS) entry which is preliminary data.</text>
</comment>
<dbReference type="SUPFAM" id="SSF56112">
    <property type="entry name" value="Protein kinase-like (PK-like)"/>
    <property type="match status" value="1"/>
</dbReference>
<dbReference type="CDD" id="cd13970">
    <property type="entry name" value="ABC1_ADCK3"/>
    <property type="match status" value="1"/>
</dbReference>
<keyword evidence="2" id="KW-0808">Transferase</keyword>
<dbReference type="Pfam" id="PF03109">
    <property type="entry name" value="ABC1"/>
    <property type="match status" value="1"/>
</dbReference>
<feature type="domain" description="ABC1 atypical kinase-like" evidence="6">
    <location>
        <begin position="106"/>
        <end position="354"/>
    </location>
</feature>
<reference evidence="7 8" key="1">
    <citation type="journal article" date="2015" name="Sci. Rep.">
        <title>Chromosome-level genome map provides insights into diverse defense mechanisms in the medicinal fungus Ganoderma sinense.</title>
        <authorList>
            <person name="Zhu Y."/>
            <person name="Xu J."/>
            <person name="Sun C."/>
            <person name="Zhou S."/>
            <person name="Xu H."/>
            <person name="Nelson D.R."/>
            <person name="Qian J."/>
            <person name="Song J."/>
            <person name="Luo H."/>
            <person name="Xiang L."/>
            <person name="Li Y."/>
            <person name="Xu Z."/>
            <person name="Ji A."/>
            <person name="Wang L."/>
            <person name="Lu S."/>
            <person name="Hayward A."/>
            <person name="Sun W."/>
            <person name="Li X."/>
            <person name="Schwartz D.C."/>
            <person name="Wang Y."/>
            <person name="Chen S."/>
        </authorList>
    </citation>
    <scope>NUCLEOTIDE SEQUENCE [LARGE SCALE GENOMIC DNA]</scope>
    <source>
        <strain evidence="7 8">ZZ0214-1</strain>
    </source>
</reference>
<proteinExistence type="inferred from homology"/>
<dbReference type="AlphaFoldDB" id="A0A2G8SS33"/>
<feature type="region of interest" description="Disordered" evidence="5">
    <location>
        <begin position="1"/>
        <end position="24"/>
    </location>
</feature>
<dbReference type="EMBL" id="AYKW01000001">
    <property type="protein sequence ID" value="PIL36577.1"/>
    <property type="molecule type" value="Genomic_DNA"/>
</dbReference>